<dbReference type="OrthoDB" id="3665926at2"/>
<dbReference type="InterPro" id="IPR011650">
    <property type="entry name" value="Peptidase_M20_dimer"/>
</dbReference>
<evidence type="ECO:0000256" key="4">
    <source>
        <dbReference type="ARBA" id="ARBA00022801"/>
    </source>
</evidence>
<accession>C7MPA1</accession>
<reference evidence="7 8" key="1">
    <citation type="journal article" date="2009" name="Stand. Genomic Sci.">
        <title>Complete genome sequence of Cryptobacterium curtum type strain (12-3).</title>
        <authorList>
            <person name="Mavrommatis K."/>
            <person name="Pukall R."/>
            <person name="Rohde C."/>
            <person name="Chen F."/>
            <person name="Sims D."/>
            <person name="Brettin T."/>
            <person name="Kuske C."/>
            <person name="Detter J.C."/>
            <person name="Han C."/>
            <person name="Lapidus A."/>
            <person name="Copeland A."/>
            <person name="Glavina Del Rio T."/>
            <person name="Nolan M."/>
            <person name="Lucas S."/>
            <person name="Tice H."/>
            <person name="Cheng J.F."/>
            <person name="Bruce D."/>
            <person name="Goodwin L."/>
            <person name="Pitluck S."/>
            <person name="Ovchinnikova G."/>
            <person name="Pati A."/>
            <person name="Ivanova N."/>
            <person name="Chen A."/>
            <person name="Palaniappan K."/>
            <person name="Chain P."/>
            <person name="D'haeseleer P."/>
            <person name="Goker M."/>
            <person name="Bristow J."/>
            <person name="Eisen J.A."/>
            <person name="Markowitz V."/>
            <person name="Hugenholtz P."/>
            <person name="Rohde M."/>
            <person name="Klenk H.P."/>
            <person name="Kyrpides N.C."/>
        </authorList>
    </citation>
    <scope>NUCLEOTIDE SEQUENCE [LARGE SCALE GENOMIC DNA]</scope>
    <source>
        <strain evidence="8">ATCC 700683 / DSM 15641 / 12-3</strain>
    </source>
</reference>
<dbReference type="Proteomes" id="UP000000954">
    <property type="component" value="Chromosome"/>
</dbReference>
<dbReference type="eggNOG" id="COG0624">
    <property type="taxonomic scope" value="Bacteria"/>
</dbReference>
<dbReference type="STRING" id="469378.Ccur_10500"/>
<dbReference type="Gene3D" id="3.30.70.360">
    <property type="match status" value="1"/>
</dbReference>
<dbReference type="GO" id="GO:0046872">
    <property type="term" value="F:metal ion binding"/>
    <property type="evidence" value="ECO:0007669"/>
    <property type="project" value="UniProtKB-KW"/>
</dbReference>
<protein>
    <submittedName>
        <fullName evidence="7">Acetylornithine deacetylase/succinyldiaminopimelate desuccinylase-like deacylase</fullName>
    </submittedName>
</protein>
<dbReference type="InterPro" id="IPR002933">
    <property type="entry name" value="Peptidase_M20"/>
</dbReference>
<evidence type="ECO:0000256" key="3">
    <source>
        <dbReference type="ARBA" id="ARBA00022723"/>
    </source>
</evidence>
<dbReference type="SUPFAM" id="SSF55031">
    <property type="entry name" value="Bacterial exopeptidase dimerisation domain"/>
    <property type="match status" value="1"/>
</dbReference>
<dbReference type="AlphaFoldDB" id="C7MPA1"/>
<evidence type="ECO:0000256" key="1">
    <source>
        <dbReference type="ARBA" id="ARBA00006247"/>
    </source>
</evidence>
<feature type="domain" description="Peptidase M20 dimerisation" evidence="6">
    <location>
        <begin position="233"/>
        <end position="373"/>
    </location>
</feature>
<dbReference type="Pfam" id="PF07687">
    <property type="entry name" value="M20_dimer"/>
    <property type="match status" value="1"/>
</dbReference>
<dbReference type="PANTHER" id="PTHR45962:SF1">
    <property type="entry name" value="N-FATTY-ACYL-AMINO ACID SYNTHASE_HYDROLASE PM20D1"/>
    <property type="match status" value="1"/>
</dbReference>
<keyword evidence="3" id="KW-0479">Metal-binding</keyword>
<keyword evidence="5" id="KW-0862">Zinc</keyword>
<dbReference type="GO" id="GO:0006508">
    <property type="term" value="P:proteolysis"/>
    <property type="evidence" value="ECO:0007669"/>
    <property type="project" value="UniProtKB-KW"/>
</dbReference>
<dbReference type="GO" id="GO:0008233">
    <property type="term" value="F:peptidase activity"/>
    <property type="evidence" value="ECO:0007669"/>
    <property type="project" value="UniProtKB-KW"/>
</dbReference>
<keyword evidence="8" id="KW-1185">Reference proteome</keyword>
<keyword evidence="4" id="KW-0378">Hydrolase</keyword>
<dbReference type="RefSeq" id="WP_012803426.1">
    <property type="nucleotide sequence ID" value="NC_013170.1"/>
</dbReference>
<dbReference type="Pfam" id="PF01546">
    <property type="entry name" value="Peptidase_M20"/>
    <property type="match status" value="1"/>
</dbReference>
<gene>
    <name evidence="7" type="ordered locus">Ccur_10500</name>
</gene>
<comment type="similarity">
    <text evidence="1">Belongs to the peptidase M20A family.</text>
</comment>
<dbReference type="HOGENOM" id="CLU_021802_11_1_11"/>
<keyword evidence="2" id="KW-0645">Protease</keyword>
<proteinExistence type="inferred from homology"/>
<sequence length="483" mass="53645">MTIALIIVILIALFILVLILNATRVKPTPISNPLPPTTVRGDDAAVERFCAMLRIPTVWDRENPHADHTPFDRFVPQMRELYPHLFAEAELEMVNTYGILLKWHGTNSNLAPVVFMAHHDVVSADKQGWTHDPFSADIEDGRIWARGSVDTKCLLAALYEAADRLIREGYTPTRTIYLWSSNCEEDSGETTPILVDLLKERGIEPALVLDEGGAVIDNAPLNVKNEFAVIGLAEKGLFNAAITVDSAGGHASTPSLNDSTAKLVTGLDNLQNNPPTPRMSAPLEAMLRELAAYSSFGYRIVFGNLWLFKPLVIRMLKQNPETAAMLRTTYAITELAGAPAANIIPKQATANVNVRIDTNEGVQEALHRIDNAFGGKADIQLRDAIEPSRIAPWQGDVVYEYLRAVIHSAYPDAGIAPYIQVSCSDARHFQRAFPRVYRFAGILFRGDQRSRIHGQDENLDVESFKRGIGFYYELMRNLDRLEG</sequence>
<dbReference type="InterPro" id="IPR047177">
    <property type="entry name" value="Pept_M20A"/>
</dbReference>
<dbReference type="InterPro" id="IPR036264">
    <property type="entry name" value="Bact_exopeptidase_dim_dom"/>
</dbReference>
<name>C7MPA1_CRYCD</name>
<dbReference type="Gene3D" id="1.10.150.900">
    <property type="match status" value="1"/>
</dbReference>
<organism evidence="7 8">
    <name type="scientific">Cryptobacterium curtum (strain ATCC 700683 / DSM 15641 / CCUG 43107 / 12-3)</name>
    <dbReference type="NCBI Taxonomy" id="469378"/>
    <lineage>
        <taxon>Bacteria</taxon>
        <taxon>Bacillati</taxon>
        <taxon>Actinomycetota</taxon>
        <taxon>Coriobacteriia</taxon>
        <taxon>Eggerthellales</taxon>
        <taxon>Eggerthellaceae</taxon>
        <taxon>Cryptobacterium</taxon>
    </lineage>
</organism>
<evidence type="ECO:0000256" key="2">
    <source>
        <dbReference type="ARBA" id="ARBA00022670"/>
    </source>
</evidence>
<dbReference type="PANTHER" id="PTHR45962">
    <property type="entry name" value="N-FATTY-ACYL-AMINO ACID SYNTHASE/HYDROLASE PM20D1"/>
    <property type="match status" value="1"/>
</dbReference>
<dbReference type="EMBL" id="CP001682">
    <property type="protein sequence ID" value="ACU94741.1"/>
    <property type="molecule type" value="Genomic_DNA"/>
</dbReference>
<evidence type="ECO:0000313" key="8">
    <source>
        <dbReference type="Proteomes" id="UP000000954"/>
    </source>
</evidence>
<evidence type="ECO:0000313" key="7">
    <source>
        <dbReference type="EMBL" id="ACU94741.1"/>
    </source>
</evidence>
<dbReference type="SUPFAM" id="SSF53187">
    <property type="entry name" value="Zn-dependent exopeptidases"/>
    <property type="match status" value="1"/>
</dbReference>
<evidence type="ECO:0000259" key="6">
    <source>
        <dbReference type="Pfam" id="PF07687"/>
    </source>
</evidence>
<evidence type="ECO:0000256" key="5">
    <source>
        <dbReference type="ARBA" id="ARBA00022833"/>
    </source>
</evidence>
<dbReference type="Gene3D" id="3.40.630.10">
    <property type="entry name" value="Zn peptidases"/>
    <property type="match status" value="1"/>
</dbReference>
<dbReference type="KEGG" id="ccu:Ccur_10500"/>